<dbReference type="NCBIfam" id="TIGR01971">
    <property type="entry name" value="NuoI"/>
    <property type="match status" value="1"/>
</dbReference>
<accession>G0R605</accession>
<dbReference type="InterPro" id="IPR010226">
    <property type="entry name" value="NADH_quinone_OxRdtase_chainI"/>
</dbReference>
<dbReference type="Gene3D" id="3.30.70.3270">
    <property type="match status" value="1"/>
</dbReference>
<dbReference type="EC" id="1.6.99.3" evidence="10"/>
<reference evidence="10 11" key="1">
    <citation type="submission" date="2011-07" db="EMBL/GenBank/DDBJ databases">
        <authorList>
            <person name="Coyne R."/>
            <person name="Brami D."/>
            <person name="Johnson J."/>
            <person name="Hostetler J."/>
            <person name="Hannick L."/>
            <person name="Clark T."/>
            <person name="Cassidy-Hanley D."/>
            <person name="Inman J."/>
        </authorList>
    </citation>
    <scope>NUCLEOTIDE SEQUENCE [LARGE SCALE GENOMIC DNA]</scope>
    <source>
        <strain evidence="10 11">G5</strain>
    </source>
</reference>
<dbReference type="PANTHER" id="PTHR10849">
    <property type="entry name" value="NADH DEHYDROGENASE UBIQUINONE IRON-SULFUR PROTEIN 8, MITOCHONDRIAL"/>
    <property type="match status" value="1"/>
</dbReference>
<dbReference type="PROSITE" id="PS51379">
    <property type="entry name" value="4FE4S_FER_2"/>
    <property type="match status" value="2"/>
</dbReference>
<dbReference type="InterPro" id="IPR017896">
    <property type="entry name" value="4Fe4S_Fe-S-bd"/>
</dbReference>
<evidence type="ECO:0000313" key="10">
    <source>
        <dbReference type="EMBL" id="EGR27071.1"/>
    </source>
</evidence>
<keyword evidence="10" id="KW-0560">Oxidoreductase</keyword>
<evidence type="ECO:0000259" key="9">
    <source>
        <dbReference type="PROSITE" id="PS51379"/>
    </source>
</evidence>
<dbReference type="SUPFAM" id="SSF54862">
    <property type="entry name" value="4Fe-4S ferredoxins"/>
    <property type="match status" value="1"/>
</dbReference>
<keyword evidence="8" id="KW-0472">Membrane</keyword>
<dbReference type="OMA" id="CNEIGNQ"/>
<protein>
    <submittedName>
        <fullName evidence="10">NADH-ubiquinone oxidoreductase, putative</fullName>
        <ecNumber evidence="10">1.6.5.3</ecNumber>
        <ecNumber evidence="10">1.6.99.3</ecNumber>
    </submittedName>
</protein>
<dbReference type="EC" id="1.6.5.3" evidence="10"/>
<dbReference type="Proteomes" id="UP000008983">
    <property type="component" value="Unassembled WGS sequence"/>
</dbReference>
<dbReference type="GO" id="GO:0003954">
    <property type="term" value="F:NADH dehydrogenase activity"/>
    <property type="evidence" value="ECO:0007669"/>
    <property type="project" value="TreeGrafter"/>
</dbReference>
<keyword evidence="8" id="KW-1133">Transmembrane helix</keyword>
<evidence type="ECO:0000256" key="8">
    <source>
        <dbReference type="SAM" id="Phobius"/>
    </source>
</evidence>
<dbReference type="GO" id="GO:0016020">
    <property type="term" value="C:membrane"/>
    <property type="evidence" value="ECO:0007669"/>
    <property type="project" value="InterPro"/>
</dbReference>
<keyword evidence="6" id="KW-0408">Iron</keyword>
<keyword evidence="7" id="KW-0411">Iron-sulfur</keyword>
<keyword evidence="4" id="KW-0479">Metal-binding</keyword>
<dbReference type="GO" id="GO:0005739">
    <property type="term" value="C:mitochondrion"/>
    <property type="evidence" value="ECO:0007669"/>
    <property type="project" value="GOC"/>
</dbReference>
<feature type="transmembrane region" description="Helical" evidence="8">
    <location>
        <begin position="281"/>
        <end position="303"/>
    </location>
</feature>
<comment type="similarity">
    <text evidence="2">Belongs to the complex I 23 kDa subunit family.</text>
</comment>
<feature type="domain" description="4Fe-4S ferredoxin-type" evidence="9">
    <location>
        <begin position="168"/>
        <end position="197"/>
    </location>
</feature>
<evidence type="ECO:0000256" key="7">
    <source>
        <dbReference type="ARBA" id="ARBA00023014"/>
    </source>
</evidence>
<comment type="cofactor">
    <cofactor evidence="1">
        <name>[4Fe-4S] cluster</name>
        <dbReference type="ChEBI" id="CHEBI:49883"/>
    </cofactor>
</comment>
<feature type="transmembrane region" description="Helical" evidence="8">
    <location>
        <begin position="352"/>
        <end position="375"/>
    </location>
</feature>
<evidence type="ECO:0000256" key="3">
    <source>
        <dbReference type="ARBA" id="ARBA00022485"/>
    </source>
</evidence>
<dbReference type="InterPro" id="IPR017900">
    <property type="entry name" value="4Fe4S_Fe_S_CS"/>
</dbReference>
<evidence type="ECO:0000256" key="6">
    <source>
        <dbReference type="ARBA" id="ARBA00023004"/>
    </source>
</evidence>
<keyword evidence="11" id="KW-1185">Reference proteome</keyword>
<dbReference type="RefSeq" id="XP_004023955.1">
    <property type="nucleotide sequence ID" value="XM_004023906.1"/>
</dbReference>
<dbReference type="OrthoDB" id="304186at2759"/>
<dbReference type="Pfam" id="PF12838">
    <property type="entry name" value="Fer4_7"/>
    <property type="match status" value="1"/>
</dbReference>
<organism evidence="10 11">
    <name type="scientific">Ichthyophthirius multifiliis</name>
    <name type="common">White spot disease agent</name>
    <name type="synonym">Ich</name>
    <dbReference type="NCBI Taxonomy" id="5932"/>
    <lineage>
        <taxon>Eukaryota</taxon>
        <taxon>Sar</taxon>
        <taxon>Alveolata</taxon>
        <taxon>Ciliophora</taxon>
        <taxon>Intramacronucleata</taxon>
        <taxon>Oligohymenophorea</taxon>
        <taxon>Hymenostomatida</taxon>
        <taxon>Ophryoglenina</taxon>
        <taxon>Ichthyophthirius</taxon>
    </lineage>
</organism>
<dbReference type="GO" id="GO:0051539">
    <property type="term" value="F:4 iron, 4 sulfur cluster binding"/>
    <property type="evidence" value="ECO:0007669"/>
    <property type="project" value="UniProtKB-KW"/>
</dbReference>
<dbReference type="GeneID" id="14903129"/>
<evidence type="ECO:0000256" key="5">
    <source>
        <dbReference type="ARBA" id="ARBA00022967"/>
    </source>
</evidence>
<dbReference type="AlphaFoldDB" id="G0R605"/>
<evidence type="ECO:0000256" key="2">
    <source>
        <dbReference type="ARBA" id="ARBA00010277"/>
    </source>
</evidence>
<keyword evidence="5" id="KW-1278">Translocase</keyword>
<proteinExistence type="inferred from homology"/>
<dbReference type="eggNOG" id="KOG3256">
    <property type="taxonomic scope" value="Eukaryota"/>
</dbReference>
<dbReference type="STRING" id="857967.G0R605"/>
<evidence type="ECO:0000256" key="1">
    <source>
        <dbReference type="ARBA" id="ARBA00001966"/>
    </source>
</evidence>
<dbReference type="InParanoid" id="G0R605"/>
<keyword evidence="3" id="KW-0004">4Fe-4S</keyword>
<feature type="domain" description="4Fe-4S ferredoxin-type" evidence="9">
    <location>
        <begin position="129"/>
        <end position="158"/>
    </location>
</feature>
<dbReference type="GO" id="GO:0032981">
    <property type="term" value="P:mitochondrial respiratory chain complex I assembly"/>
    <property type="evidence" value="ECO:0007669"/>
    <property type="project" value="TreeGrafter"/>
</dbReference>
<gene>
    <name evidence="10" type="ORF">IMG5_201880</name>
</gene>
<keyword evidence="8" id="KW-0812">Transmembrane</keyword>
<sequence>MFKLATQNRALLNSLIKKKFSYIQRSNIREEPPNSDPQSPHYNKSFNNENLDFNQEYQYDITLFNRQQPDEIDFADCWEHSYQNVFCPEYFYHFWFCGIVYSFEPEWTINYPFEKGPLSPLFRGEHALRRYPTGEERCIACKLCQSACPARAITIETEPRPDYSRRTVRYDIDMTKCIYCGFCQEACPVDAIVEVFFFLSINFFVYFQFQRDLIMNSVNINMKNCFMININYLKMVINGNLKLQEILNILLVDQYNDFYIFFFLFITKLSIIFILSKQKSILPFINFFTYNLFYIFINLQYYLQQQKNQKKKNYNFYYVKYFFFIFLSAKIIFLKFIIRIKNKLFIYYKKYLYKLIIIFFIFFFIFLIFPIFLIFKIYIKFKQNQIQQSKTKFEILKIKLILQMKAKIFYKQYLICYYN</sequence>
<dbReference type="GO" id="GO:0046872">
    <property type="term" value="F:metal ion binding"/>
    <property type="evidence" value="ECO:0007669"/>
    <property type="project" value="UniProtKB-KW"/>
</dbReference>
<feature type="transmembrane region" description="Helical" evidence="8">
    <location>
        <begin position="258"/>
        <end position="275"/>
    </location>
</feature>
<dbReference type="NCBIfam" id="NF004538">
    <property type="entry name" value="PRK05888.1-4"/>
    <property type="match status" value="1"/>
</dbReference>
<dbReference type="GO" id="GO:0006120">
    <property type="term" value="P:mitochondrial electron transport, NADH to ubiquinone"/>
    <property type="evidence" value="ECO:0007669"/>
    <property type="project" value="TreeGrafter"/>
</dbReference>
<dbReference type="PROSITE" id="PS00198">
    <property type="entry name" value="4FE4S_FER_1"/>
    <property type="match status" value="2"/>
</dbReference>
<name>G0R605_ICHMU</name>
<evidence type="ECO:0000313" key="11">
    <source>
        <dbReference type="Proteomes" id="UP000008983"/>
    </source>
</evidence>
<dbReference type="EMBL" id="GL984388">
    <property type="protein sequence ID" value="EGR27071.1"/>
    <property type="molecule type" value="Genomic_DNA"/>
</dbReference>
<evidence type="ECO:0000256" key="4">
    <source>
        <dbReference type="ARBA" id="ARBA00022723"/>
    </source>
</evidence>
<dbReference type="PANTHER" id="PTHR10849:SF20">
    <property type="entry name" value="NADH DEHYDROGENASE [UBIQUINONE] IRON-SULFUR PROTEIN 8, MITOCHONDRIAL"/>
    <property type="match status" value="1"/>
</dbReference>
<feature type="transmembrane region" description="Helical" evidence="8">
    <location>
        <begin position="315"/>
        <end position="340"/>
    </location>
</feature>